<accession>A0A914AQJ0</accession>
<dbReference type="Pfam" id="PF12248">
    <property type="entry name" value="Methyltransf_FA"/>
    <property type="match status" value="1"/>
</dbReference>
<dbReference type="RefSeq" id="XP_038066315.1">
    <property type="nucleotide sequence ID" value="XM_038210387.1"/>
</dbReference>
<sequence length="227" mass="25535">MIMLQRKASHLVLALLFQIWLEIAIFLLPVRGEMCSAMITAAAGDDLTMLRNKTFAAFRKECRLNKSQLDESKSACSIFTEGGLHDDPYKFNIKPLNMPFRLEFEVKTEYAAGIVLAEDKTDESIFADINIGGMRNQRAVMKPCFHEMCSDLIATHLEAGLVNANEYRPFWIDYKGGVVKVGKGGQQEAFLEWDAGTYHQPVATQVHVGVTSRGYPHADWVLYHACE</sequence>
<reference evidence="2" key="1">
    <citation type="submission" date="2022-11" db="UniProtKB">
        <authorList>
            <consortium name="EnsemblMetazoa"/>
        </authorList>
    </citation>
    <scope>IDENTIFICATION</scope>
</reference>
<dbReference type="Proteomes" id="UP000887568">
    <property type="component" value="Unplaced"/>
</dbReference>
<feature type="domain" description="Farnesoic acid O-methyl transferase" evidence="1">
    <location>
        <begin position="89"/>
        <end position="221"/>
    </location>
</feature>
<protein>
    <recommendedName>
        <fullName evidence="1">Farnesoic acid O-methyl transferase domain-containing protein</fullName>
    </recommendedName>
</protein>
<evidence type="ECO:0000313" key="3">
    <source>
        <dbReference type="Proteomes" id="UP000887568"/>
    </source>
</evidence>
<evidence type="ECO:0000259" key="1">
    <source>
        <dbReference type="Pfam" id="PF12248"/>
    </source>
</evidence>
<dbReference type="InterPro" id="IPR022041">
    <property type="entry name" value="Methyltransf_FA"/>
</dbReference>
<dbReference type="GeneID" id="119736375"/>
<dbReference type="AlphaFoldDB" id="A0A914AQJ0"/>
<organism evidence="2 3">
    <name type="scientific">Patiria miniata</name>
    <name type="common">Bat star</name>
    <name type="synonym">Asterina miniata</name>
    <dbReference type="NCBI Taxonomy" id="46514"/>
    <lineage>
        <taxon>Eukaryota</taxon>
        <taxon>Metazoa</taxon>
        <taxon>Echinodermata</taxon>
        <taxon>Eleutherozoa</taxon>
        <taxon>Asterozoa</taxon>
        <taxon>Asteroidea</taxon>
        <taxon>Valvatacea</taxon>
        <taxon>Valvatida</taxon>
        <taxon>Asterinidae</taxon>
        <taxon>Patiria</taxon>
    </lineage>
</organism>
<keyword evidence="3" id="KW-1185">Reference proteome</keyword>
<dbReference type="PANTHER" id="PTHR36695:SF12">
    <property type="entry name" value="AGAP008648-PA"/>
    <property type="match status" value="1"/>
</dbReference>
<proteinExistence type="predicted"/>
<name>A0A914AQJ0_PATMI</name>
<evidence type="ECO:0000313" key="2">
    <source>
        <dbReference type="EnsemblMetazoa" id="XP_038066315.1"/>
    </source>
</evidence>
<dbReference type="EnsemblMetazoa" id="XM_038210387.1">
    <property type="protein sequence ID" value="XP_038066315.1"/>
    <property type="gene ID" value="LOC119736375"/>
</dbReference>
<dbReference type="PANTHER" id="PTHR36695">
    <property type="entry name" value="AGAP008648-PA"/>
    <property type="match status" value="1"/>
</dbReference>